<dbReference type="PANTHER" id="PTHR47331:SF5">
    <property type="entry name" value="RIBONUCLEASE H"/>
    <property type="match status" value="1"/>
</dbReference>
<evidence type="ECO:0000313" key="1">
    <source>
        <dbReference type="EMBL" id="PFX27071.1"/>
    </source>
</evidence>
<evidence type="ECO:0000313" key="2">
    <source>
        <dbReference type="Proteomes" id="UP000225706"/>
    </source>
</evidence>
<dbReference type="Proteomes" id="UP000225706">
    <property type="component" value="Unassembled WGS sequence"/>
</dbReference>
<dbReference type="AlphaFoldDB" id="A0A2B4SB11"/>
<proteinExistence type="predicted"/>
<dbReference type="PANTHER" id="PTHR47331">
    <property type="entry name" value="PHD-TYPE DOMAIN-CONTAINING PROTEIN"/>
    <property type="match status" value="1"/>
</dbReference>
<gene>
    <name evidence="1" type="ORF">AWC38_SpisGene8209</name>
</gene>
<name>A0A2B4SB11_STYPI</name>
<comment type="caution">
    <text evidence="1">The sequence shown here is derived from an EMBL/GenBank/DDBJ whole genome shotgun (WGS) entry which is preliminary data.</text>
</comment>
<protein>
    <submittedName>
        <fullName evidence="1">Uncharacterized protein</fullName>
    </submittedName>
</protein>
<dbReference type="EMBL" id="LSMT01000111">
    <property type="protein sequence ID" value="PFX27071.1"/>
    <property type="molecule type" value="Genomic_DNA"/>
</dbReference>
<sequence>MPAQELGFNLNKQEFLDADKQSKYSLHVCMCGGFFATPRHDLQTRKIFIKRQNDPRDLAAELLSTVYGDVEVDPVPPDISGEQLKRGADKAKGARLNLRARGFCEQQRSAFPDVRVCDPNAESYKNIVPQQIYRMHKNEKNSQYSRRVLGIERYLYHNQLEDLPKDIFNNNMELEELTQTFVVFSKGSVPIQSLKFYSVSSPAYVNYALTRTAEDNGVEYGIWTADTFKTVSAVLMYDVLKSASIEDEAIKLEKDDKPVFENGGFNFHHSVQNTETSVTQVLENTVSFVMRKARMKPKKTISILRLELAVATLSIKIGDILKDYSLIESKVARRFISNESSRFHVHEAIRVQLIHDPTIPAQGPYVDSTSNIVDEGLRGTSSKELVEKISVD</sequence>
<organism evidence="1 2">
    <name type="scientific">Stylophora pistillata</name>
    <name type="common">Smooth cauliflower coral</name>
    <dbReference type="NCBI Taxonomy" id="50429"/>
    <lineage>
        <taxon>Eukaryota</taxon>
        <taxon>Metazoa</taxon>
        <taxon>Cnidaria</taxon>
        <taxon>Anthozoa</taxon>
        <taxon>Hexacorallia</taxon>
        <taxon>Scleractinia</taxon>
        <taxon>Astrocoeniina</taxon>
        <taxon>Pocilloporidae</taxon>
        <taxon>Stylophora</taxon>
    </lineage>
</organism>
<accession>A0A2B4SB11</accession>
<reference evidence="2" key="1">
    <citation type="journal article" date="2017" name="bioRxiv">
        <title>Comparative analysis of the genomes of Stylophora pistillata and Acropora digitifera provides evidence for extensive differences between species of corals.</title>
        <authorList>
            <person name="Voolstra C.R."/>
            <person name="Li Y."/>
            <person name="Liew Y.J."/>
            <person name="Baumgarten S."/>
            <person name="Zoccola D."/>
            <person name="Flot J.-F."/>
            <person name="Tambutte S."/>
            <person name="Allemand D."/>
            <person name="Aranda M."/>
        </authorList>
    </citation>
    <scope>NUCLEOTIDE SEQUENCE [LARGE SCALE GENOMIC DNA]</scope>
</reference>
<keyword evidence="2" id="KW-1185">Reference proteome</keyword>